<protein>
    <recommendedName>
        <fullName evidence="1">DUF5723 domain-containing protein</fullName>
    </recommendedName>
</protein>
<organism evidence="2 3">
    <name type="scientific">Microscilla marina ATCC 23134</name>
    <dbReference type="NCBI Taxonomy" id="313606"/>
    <lineage>
        <taxon>Bacteria</taxon>
        <taxon>Pseudomonadati</taxon>
        <taxon>Bacteroidota</taxon>
        <taxon>Cytophagia</taxon>
        <taxon>Cytophagales</taxon>
        <taxon>Microscillaceae</taxon>
        <taxon>Microscilla</taxon>
    </lineage>
</organism>
<evidence type="ECO:0000313" key="3">
    <source>
        <dbReference type="Proteomes" id="UP000004095"/>
    </source>
</evidence>
<dbReference type="EMBL" id="AAWS01000028">
    <property type="protein sequence ID" value="EAY26911.1"/>
    <property type="molecule type" value="Genomic_DNA"/>
</dbReference>
<evidence type="ECO:0000259" key="1">
    <source>
        <dbReference type="Pfam" id="PF18990"/>
    </source>
</evidence>
<sequence>MVANAQNNPAAAYGSHFTLQGARYQPSKLGLGSERVQINLANAYGWFGNNITSMGEVERLLGGNLTSEEVNEKIEERLGQLNRTNRASFGLHVQPIGVAIKFVRKKPAYSIRTPTALCQPEDSYIERFTISAEINERVEGNIFLSKTLAQFAWKGNKQFAGQTVDLGRVGGTGFWLREFVAGFAAPVRIGKRAKIGFTQKKLRPQEMTLRIGGRIKVLEGMMAFRTSRFSGNMTTAVDGSSLGFDIDYQLNGALPYDRINADGNPVLDAENPANPLTVRGRGLGFDAGATFTFQNRVSISASLLDIGMVRYTKQTLNYTVQDQFTFEGVPITLGVGNNNLTDSTQSFVDSLTARFTPTPTQNSFNMALPMRLALQFEYKIPAKDRKGRSFNLHHFYATYVQGFTELGTATRRPSMQLGYNLNLFTIANFGLATSFGGHNAFAMSGYFSFRAGPVRLGVGSSALTYLVSKDNTTGADISFNLGVAW</sequence>
<evidence type="ECO:0000313" key="2">
    <source>
        <dbReference type="EMBL" id="EAY26911.1"/>
    </source>
</evidence>
<dbReference type="InterPro" id="IPR043781">
    <property type="entry name" value="DUF5723"/>
</dbReference>
<proteinExistence type="predicted"/>
<dbReference type="Pfam" id="PF18990">
    <property type="entry name" value="DUF5723"/>
    <property type="match status" value="1"/>
</dbReference>
<comment type="caution">
    <text evidence="2">The sequence shown here is derived from an EMBL/GenBank/DDBJ whole genome shotgun (WGS) entry which is preliminary data.</text>
</comment>
<gene>
    <name evidence="2" type="ORF">M23134_03562</name>
</gene>
<keyword evidence="3" id="KW-1185">Reference proteome</keyword>
<name>A1ZRK6_MICM2</name>
<accession>A1ZRK6</accession>
<reference evidence="2 3" key="1">
    <citation type="submission" date="2007-01" db="EMBL/GenBank/DDBJ databases">
        <authorList>
            <person name="Haygood M."/>
            <person name="Podell S."/>
            <person name="Anderson C."/>
            <person name="Hopkinson B."/>
            <person name="Roe K."/>
            <person name="Barbeau K."/>
            <person name="Gaasterland T."/>
            <person name="Ferriera S."/>
            <person name="Johnson J."/>
            <person name="Kravitz S."/>
            <person name="Beeson K."/>
            <person name="Sutton G."/>
            <person name="Rogers Y.-H."/>
            <person name="Friedman R."/>
            <person name="Frazier M."/>
            <person name="Venter J.C."/>
        </authorList>
    </citation>
    <scope>NUCLEOTIDE SEQUENCE [LARGE SCALE GENOMIC DNA]</scope>
    <source>
        <strain evidence="2 3">ATCC 23134</strain>
    </source>
</reference>
<dbReference type="AlphaFoldDB" id="A1ZRK6"/>
<dbReference type="eggNOG" id="ENOG5032WPB">
    <property type="taxonomic scope" value="Bacteria"/>
</dbReference>
<dbReference type="Proteomes" id="UP000004095">
    <property type="component" value="Unassembled WGS sequence"/>
</dbReference>
<feature type="domain" description="DUF5723" evidence="1">
    <location>
        <begin position="129"/>
        <end position="459"/>
    </location>
</feature>